<feature type="transmembrane region" description="Helical" evidence="1">
    <location>
        <begin position="6"/>
        <end position="22"/>
    </location>
</feature>
<keyword evidence="1" id="KW-0472">Membrane</keyword>
<feature type="transmembrane region" description="Helical" evidence="1">
    <location>
        <begin position="64"/>
        <end position="84"/>
    </location>
</feature>
<evidence type="ECO:0000313" key="2">
    <source>
        <dbReference type="EMBL" id="OGC43775.1"/>
    </source>
</evidence>
<dbReference type="AlphaFoldDB" id="A0A1F4UFP7"/>
<keyword evidence="1" id="KW-1133">Transmembrane helix</keyword>
<evidence type="ECO:0000313" key="3">
    <source>
        <dbReference type="Proteomes" id="UP000177434"/>
    </source>
</evidence>
<dbReference type="EMBL" id="MEUN01000109">
    <property type="protein sequence ID" value="OGC43775.1"/>
    <property type="molecule type" value="Genomic_DNA"/>
</dbReference>
<evidence type="ECO:0000256" key="1">
    <source>
        <dbReference type="SAM" id="Phobius"/>
    </source>
</evidence>
<dbReference type="Proteomes" id="UP000177434">
    <property type="component" value="Unassembled WGS sequence"/>
</dbReference>
<comment type="caution">
    <text evidence="2">The sequence shown here is derived from an EMBL/GenBank/DDBJ whole genome shotgun (WGS) entry which is preliminary data.</text>
</comment>
<proteinExistence type="predicted"/>
<accession>A0A1F4UFP7</accession>
<protein>
    <recommendedName>
        <fullName evidence="4">YggT family protein</fullName>
    </recommendedName>
</protein>
<reference evidence="2 3" key="1">
    <citation type="journal article" date="2016" name="Nat. Commun.">
        <title>Thousands of microbial genomes shed light on interconnected biogeochemical processes in an aquifer system.</title>
        <authorList>
            <person name="Anantharaman K."/>
            <person name="Brown C.T."/>
            <person name="Hug L.A."/>
            <person name="Sharon I."/>
            <person name="Castelle C.J."/>
            <person name="Probst A.J."/>
            <person name="Thomas B.C."/>
            <person name="Singh A."/>
            <person name="Wilkins M.J."/>
            <person name="Karaoz U."/>
            <person name="Brodie E.L."/>
            <person name="Williams K.H."/>
            <person name="Hubbard S.S."/>
            <person name="Banfield J.F."/>
        </authorList>
    </citation>
    <scope>NUCLEOTIDE SEQUENCE [LARGE SCALE GENOMIC DNA]</scope>
</reference>
<feature type="transmembrane region" description="Helical" evidence="1">
    <location>
        <begin position="34"/>
        <end position="52"/>
    </location>
</feature>
<gene>
    <name evidence="2" type="ORF">A2400_02710</name>
</gene>
<organism evidence="2 3">
    <name type="scientific">candidate division WS6 bacterium RIFOXYB1_FULL_33_14</name>
    <dbReference type="NCBI Taxonomy" id="1817896"/>
    <lineage>
        <taxon>Bacteria</taxon>
        <taxon>Candidatus Dojkabacteria</taxon>
    </lineage>
</organism>
<name>A0A1F4UFP7_9BACT</name>
<keyword evidence="1" id="KW-0812">Transmembrane</keyword>
<evidence type="ECO:0008006" key="4">
    <source>
        <dbReference type="Google" id="ProtNLM"/>
    </source>
</evidence>
<sequence length="93" mass="10422">MEYIIYFLFGVLDILLIFRILLKLTGANTSSGFVNLIYDITNIFILPFQGMFSGSSSTTSVFEPSVLIALVVYAFIAWGIVKLIRIFSGEKQD</sequence>